<keyword evidence="3" id="KW-1185">Reference proteome</keyword>
<dbReference type="Proteomes" id="UP000544134">
    <property type="component" value="Unassembled WGS sequence"/>
</dbReference>
<dbReference type="AlphaFoldDB" id="A0A848ITL1"/>
<feature type="domain" description="GTPase-associated system helical" evidence="1">
    <location>
        <begin position="6"/>
        <end position="411"/>
    </location>
</feature>
<dbReference type="RefSeq" id="WP_169490329.1">
    <property type="nucleotide sequence ID" value="NZ_JABBGJ010000055.1"/>
</dbReference>
<proteinExistence type="predicted"/>
<evidence type="ECO:0000313" key="2">
    <source>
        <dbReference type="EMBL" id="NMM03529.1"/>
    </source>
</evidence>
<organism evidence="2 3">
    <name type="scientific">Paraburkholderia polaris</name>
    <dbReference type="NCBI Taxonomy" id="2728848"/>
    <lineage>
        <taxon>Bacteria</taxon>
        <taxon>Pseudomonadati</taxon>
        <taxon>Pseudomonadota</taxon>
        <taxon>Betaproteobacteria</taxon>
        <taxon>Burkholderiales</taxon>
        <taxon>Burkholderiaceae</taxon>
        <taxon>Paraburkholderia</taxon>
    </lineage>
</organism>
<accession>A0A848ITL1</accession>
<gene>
    <name evidence="2" type="ORF">HHL24_37330</name>
</gene>
<evidence type="ECO:0000313" key="3">
    <source>
        <dbReference type="Proteomes" id="UP000544134"/>
    </source>
</evidence>
<sequence length="415" mass="44643">MESILDELVATGLIARLDGEDSRLEKIRAAVQRLAETLGKDRPSLLRAALAAINPDAREDDPAIVSAHDVLVEKWPTMRSVHTSVPVALLRALLLDACNLAAQDERNAAIIWNTLADQLPLARLGAEAPVIAEMLQGIGERLAESVTVSSPGKKTAAPQPPQIPAIKVERADWDLTAAVNAAITQARNPQFNFQYSQIDPAKLAQVFDDVAGTMSDAVHAPLEQMSQALAAAVKYVADASAYERKTTRAEMERLVSADQVRLDALWWYEAMYSPTLRQGYRDVAPPLATVMMVVDLLEIVIPPSPVATGYLLAEAVNRLQGAAFDHTYSLKELIEATQQACAQASLSLGEHMSEAPLEGELSIRDAFVAAVSGPVQGVDAVLARAGLCAGWSGSLPAFARSLYRQEQAVRLARAD</sequence>
<comment type="caution">
    <text evidence="2">The sequence shown here is derived from an EMBL/GenBank/DDBJ whole genome shotgun (WGS) entry which is preliminary data.</text>
</comment>
<name>A0A848ITL1_9BURK</name>
<reference evidence="2 3" key="1">
    <citation type="submission" date="2020-04" db="EMBL/GenBank/DDBJ databases">
        <title>Paraburkholderia sp. RP-4-7 isolated from soil.</title>
        <authorList>
            <person name="Dahal R.H."/>
        </authorList>
    </citation>
    <scope>NUCLEOTIDE SEQUENCE [LARGE SCALE GENOMIC DNA]</scope>
    <source>
        <strain evidence="2 3">RP-4-7</strain>
    </source>
</reference>
<protein>
    <recommendedName>
        <fullName evidence="1">GTPase-associated system helical domain-containing protein</fullName>
    </recommendedName>
</protein>
<dbReference type="Pfam" id="PF19994">
    <property type="entry name" value="GASH"/>
    <property type="match status" value="1"/>
</dbReference>
<dbReference type="EMBL" id="JABBGJ010000055">
    <property type="protein sequence ID" value="NMM03529.1"/>
    <property type="molecule type" value="Genomic_DNA"/>
</dbReference>
<evidence type="ECO:0000259" key="1">
    <source>
        <dbReference type="Pfam" id="PF19994"/>
    </source>
</evidence>
<dbReference type="InterPro" id="IPR045523">
    <property type="entry name" value="GASH"/>
</dbReference>